<proteinExistence type="predicted"/>
<evidence type="ECO:0000256" key="2">
    <source>
        <dbReference type="ARBA" id="ARBA00022475"/>
    </source>
</evidence>
<dbReference type="Pfam" id="PF10035">
    <property type="entry name" value="DUF2179"/>
    <property type="match status" value="1"/>
</dbReference>
<reference evidence="8" key="1">
    <citation type="journal article" date="2020" name="mSystems">
        <title>Genome- and Community-Level Interaction Insights into Carbon Utilization and Element Cycling Functions of Hydrothermarchaeota in Hydrothermal Sediment.</title>
        <authorList>
            <person name="Zhou Z."/>
            <person name="Liu Y."/>
            <person name="Xu W."/>
            <person name="Pan J."/>
            <person name="Luo Z.H."/>
            <person name="Li M."/>
        </authorList>
    </citation>
    <scope>NUCLEOTIDE SEQUENCE [LARGE SCALE GENOMIC DNA]</scope>
    <source>
        <strain evidence="8">HyVt-76</strain>
    </source>
</reference>
<dbReference type="InterPro" id="IPR003740">
    <property type="entry name" value="YitT"/>
</dbReference>
<evidence type="ECO:0000256" key="1">
    <source>
        <dbReference type="ARBA" id="ARBA00004651"/>
    </source>
</evidence>
<protein>
    <submittedName>
        <fullName evidence="8">YitT family protein</fullName>
    </submittedName>
</protein>
<dbReference type="Proteomes" id="UP000886111">
    <property type="component" value="Unassembled WGS sequence"/>
</dbReference>
<keyword evidence="5 6" id="KW-0472">Membrane</keyword>
<dbReference type="GO" id="GO:0005886">
    <property type="term" value="C:plasma membrane"/>
    <property type="evidence" value="ECO:0007669"/>
    <property type="project" value="UniProtKB-SubCell"/>
</dbReference>
<dbReference type="PANTHER" id="PTHR33545">
    <property type="entry name" value="UPF0750 MEMBRANE PROTEIN YITT-RELATED"/>
    <property type="match status" value="1"/>
</dbReference>
<evidence type="ECO:0000256" key="6">
    <source>
        <dbReference type="SAM" id="Phobius"/>
    </source>
</evidence>
<dbReference type="AlphaFoldDB" id="A0A7V5H389"/>
<organism evidence="8">
    <name type="scientific">Caldithrix abyssi</name>
    <dbReference type="NCBI Taxonomy" id="187145"/>
    <lineage>
        <taxon>Bacteria</taxon>
        <taxon>Pseudomonadati</taxon>
        <taxon>Calditrichota</taxon>
        <taxon>Calditrichia</taxon>
        <taxon>Calditrichales</taxon>
        <taxon>Calditrichaceae</taxon>
        <taxon>Caldithrix</taxon>
    </lineage>
</organism>
<feature type="transmembrane region" description="Helical" evidence="6">
    <location>
        <begin position="86"/>
        <end position="105"/>
    </location>
</feature>
<dbReference type="PIRSF" id="PIRSF006483">
    <property type="entry name" value="Membrane_protein_YitT"/>
    <property type="match status" value="1"/>
</dbReference>
<dbReference type="CDD" id="cd16380">
    <property type="entry name" value="YitT_C"/>
    <property type="match status" value="1"/>
</dbReference>
<feature type="domain" description="DUF2179" evidence="7">
    <location>
        <begin position="249"/>
        <end position="303"/>
    </location>
</feature>
<dbReference type="Pfam" id="PF02588">
    <property type="entry name" value="YitT_membrane"/>
    <property type="match status" value="1"/>
</dbReference>
<feature type="transmembrane region" description="Helical" evidence="6">
    <location>
        <begin position="52"/>
        <end position="74"/>
    </location>
</feature>
<dbReference type="EMBL" id="DRTD01000339">
    <property type="protein sequence ID" value="HHE55024.1"/>
    <property type="molecule type" value="Genomic_DNA"/>
</dbReference>
<name>A0A7V5H389_CALAY</name>
<feature type="transmembrane region" description="Helical" evidence="6">
    <location>
        <begin position="12"/>
        <end position="32"/>
    </location>
</feature>
<evidence type="ECO:0000259" key="7">
    <source>
        <dbReference type="Pfam" id="PF10035"/>
    </source>
</evidence>
<dbReference type="InterPro" id="IPR051461">
    <property type="entry name" value="UPF0750_membrane"/>
</dbReference>
<evidence type="ECO:0000256" key="3">
    <source>
        <dbReference type="ARBA" id="ARBA00022692"/>
    </source>
</evidence>
<dbReference type="InterPro" id="IPR019264">
    <property type="entry name" value="DUF2179"/>
</dbReference>
<dbReference type="Gene3D" id="3.30.70.120">
    <property type="match status" value="1"/>
</dbReference>
<keyword evidence="2" id="KW-1003">Cell membrane</keyword>
<gene>
    <name evidence="8" type="ORF">ENL21_04530</name>
</gene>
<sequence length="310" mass="34372">MGKFFKHSLFLDYFFITIGGILMALGIGVFLVDARVVPGGVSGLSMAFHYLSGGRLPVGTMIWLLNIPLYIWGIKELGKRFGVRTFYGFTISSLMIDIFRGEFPGLHYKGLNQTDTVVHLLNNDFLFLVLLGAVLLGLGLGIIFKFKGSTGGSDIVAAILQKRYGTKPGMAIMIIDFFVISFAGLIIHLKELAGDKPAFALTLYAFFLLFISSHLIDVVLDGFDYARSALIISDHNDKIAQVIMERLSRGATALRGRGLYKNMEREVLLTVVSRKEVTLLTELIEEIDPSAFVIINNVHEVLGEGFRRRI</sequence>
<dbReference type="InterPro" id="IPR015867">
    <property type="entry name" value="N-reg_PII/ATP_PRibTrfase_C"/>
</dbReference>
<keyword evidence="3 6" id="KW-0812">Transmembrane</keyword>
<evidence type="ECO:0000313" key="8">
    <source>
        <dbReference type="EMBL" id="HHE55024.1"/>
    </source>
</evidence>
<accession>A0A7V5H389</accession>
<dbReference type="PANTHER" id="PTHR33545:SF5">
    <property type="entry name" value="UPF0750 MEMBRANE PROTEIN YITT"/>
    <property type="match status" value="1"/>
</dbReference>
<feature type="transmembrane region" description="Helical" evidence="6">
    <location>
        <begin position="170"/>
        <end position="189"/>
    </location>
</feature>
<comment type="subcellular location">
    <subcellularLocation>
        <location evidence="1">Cell membrane</location>
        <topology evidence="1">Multi-pass membrane protein</topology>
    </subcellularLocation>
</comment>
<feature type="transmembrane region" description="Helical" evidence="6">
    <location>
        <begin position="125"/>
        <end position="144"/>
    </location>
</feature>
<comment type="caution">
    <text evidence="8">The sequence shown here is derived from an EMBL/GenBank/DDBJ whole genome shotgun (WGS) entry which is preliminary data.</text>
</comment>
<keyword evidence="4 6" id="KW-1133">Transmembrane helix</keyword>
<evidence type="ECO:0000256" key="5">
    <source>
        <dbReference type="ARBA" id="ARBA00023136"/>
    </source>
</evidence>
<feature type="transmembrane region" description="Helical" evidence="6">
    <location>
        <begin position="201"/>
        <end position="220"/>
    </location>
</feature>
<evidence type="ECO:0000256" key="4">
    <source>
        <dbReference type="ARBA" id="ARBA00022989"/>
    </source>
</evidence>